<sequence>DDNGIFGCMTLLGCEDSCPKHLPLQSKIAYMRRKLATVKGS</sequence>
<accession>A0A4Q0YC09</accession>
<proteinExistence type="predicted"/>
<reference evidence="1 2" key="1">
    <citation type="submission" date="2017-10" db="EMBL/GenBank/DDBJ databases">
        <title>Genomics of the genus Arcobacter.</title>
        <authorList>
            <person name="Perez-Cataluna A."/>
            <person name="Figueras M.J."/>
        </authorList>
    </citation>
    <scope>NUCLEOTIDE SEQUENCE [LARGE SCALE GENOMIC DNA]</scope>
    <source>
        <strain evidence="1 2">CECT 8993</strain>
    </source>
</reference>
<comment type="caution">
    <text evidence="1">The sequence shown here is derived from an EMBL/GenBank/DDBJ whole genome shotgun (WGS) entry which is preliminary data.</text>
</comment>
<evidence type="ECO:0000313" key="2">
    <source>
        <dbReference type="Proteomes" id="UP000290172"/>
    </source>
</evidence>
<evidence type="ECO:0000313" key="1">
    <source>
        <dbReference type="EMBL" id="RXJ67890.1"/>
    </source>
</evidence>
<name>A0A4Q0YC09_9BACT</name>
<dbReference type="GO" id="GO:0051536">
    <property type="term" value="F:iron-sulfur cluster binding"/>
    <property type="evidence" value="ECO:0007669"/>
    <property type="project" value="InterPro"/>
</dbReference>
<dbReference type="SUPFAM" id="SSF46548">
    <property type="entry name" value="alpha-helical ferredoxin"/>
    <property type="match status" value="1"/>
</dbReference>
<organism evidence="1 2">
    <name type="scientific">Halarcobacter ebronensis</name>
    <dbReference type="NCBI Taxonomy" id="1462615"/>
    <lineage>
        <taxon>Bacteria</taxon>
        <taxon>Pseudomonadati</taxon>
        <taxon>Campylobacterota</taxon>
        <taxon>Epsilonproteobacteria</taxon>
        <taxon>Campylobacterales</taxon>
        <taxon>Arcobacteraceae</taxon>
        <taxon>Halarcobacter</taxon>
    </lineage>
</organism>
<dbReference type="InterPro" id="IPR009051">
    <property type="entry name" value="Helical_ferredxn"/>
</dbReference>
<gene>
    <name evidence="1" type="primary">frdB</name>
    <name evidence="1" type="ORF">CRV08_08725</name>
</gene>
<dbReference type="Gene3D" id="1.10.1060.10">
    <property type="entry name" value="Alpha-helical ferredoxin"/>
    <property type="match status" value="1"/>
</dbReference>
<protein>
    <submittedName>
        <fullName evidence="1">Succinate dehydrogenase/fumarate reductase iron-sulfur subunit</fullName>
    </submittedName>
</protein>
<dbReference type="EMBL" id="PDKJ01000007">
    <property type="protein sequence ID" value="RXJ67890.1"/>
    <property type="molecule type" value="Genomic_DNA"/>
</dbReference>
<feature type="non-terminal residue" evidence="1">
    <location>
        <position position="1"/>
    </location>
</feature>
<dbReference type="AlphaFoldDB" id="A0A4Q0YC09"/>
<dbReference type="Proteomes" id="UP000290172">
    <property type="component" value="Unassembled WGS sequence"/>
</dbReference>